<accession>A0AAW0D732</accession>
<protein>
    <recommendedName>
        <fullName evidence="2">Methyltransferase domain-containing protein</fullName>
    </recommendedName>
</protein>
<organism evidence="3 4">
    <name type="scientific">Paramarasmius palmivorus</name>
    <dbReference type="NCBI Taxonomy" id="297713"/>
    <lineage>
        <taxon>Eukaryota</taxon>
        <taxon>Fungi</taxon>
        <taxon>Dikarya</taxon>
        <taxon>Basidiomycota</taxon>
        <taxon>Agaricomycotina</taxon>
        <taxon>Agaricomycetes</taxon>
        <taxon>Agaricomycetidae</taxon>
        <taxon>Agaricales</taxon>
        <taxon>Marasmiineae</taxon>
        <taxon>Marasmiaceae</taxon>
        <taxon>Paramarasmius</taxon>
    </lineage>
</organism>
<sequence>MTCSSLRETISLLLNIHPNQATDTHLTHLSELLSESTQTQLVAHISRHSVDRTPIPIALPQTRTLHGIPSKKLHEITRLEAYLLSLHSQGIDTPYIVDIGAGQGFLTRVLPAKKVLALDSDGFLTDAAIAGKGKEGKEGKGAGRGGDTGRNVYNASVTHKTIHITPETLVRAVDEWVASFAPDDDDVPVTLVALHACGSLSVDTFRAFFTSNSNQSTGSYRRRWYINAVLTIPCCYNLLRPGDFPLSSSTFSSNEALLPNPLPPSAYHLAAQVPENQTPNDLSVRKVVYRALLTSLLPPTSLPSPSSSRAHVFVPPSESRSAPPARQNLISNTIASPAFSWGAQTHPDELGNSPLHYRLGKLPRSAYESWEAFLEGASMKLGLGVSLKGEWDEEKARKVEELHMWRCRLGPVVESAVLGDRVRWVEDALRGEGGGEWKVELVPVFDQAKGSARNMAVVLLPLPG</sequence>
<comment type="caution">
    <text evidence="3">The sequence shown here is derived from an EMBL/GenBank/DDBJ whole genome shotgun (WGS) entry which is preliminary data.</text>
</comment>
<proteinExistence type="predicted"/>
<reference evidence="3 4" key="1">
    <citation type="submission" date="2024-01" db="EMBL/GenBank/DDBJ databases">
        <title>A draft genome for a cacao thread blight-causing isolate of Paramarasmius palmivorus.</title>
        <authorList>
            <person name="Baruah I.K."/>
            <person name="Bukari Y."/>
            <person name="Amoako-Attah I."/>
            <person name="Meinhardt L.W."/>
            <person name="Bailey B.A."/>
            <person name="Cohen S.P."/>
        </authorList>
    </citation>
    <scope>NUCLEOTIDE SEQUENCE [LARGE SCALE GENOMIC DNA]</scope>
    <source>
        <strain evidence="3 4">GH-12</strain>
    </source>
</reference>
<evidence type="ECO:0000256" key="1">
    <source>
        <dbReference type="SAM" id="MobiDB-lite"/>
    </source>
</evidence>
<feature type="compositionally biased region" description="Low complexity" evidence="1">
    <location>
        <begin position="315"/>
        <end position="324"/>
    </location>
</feature>
<dbReference type="InterPro" id="IPR052220">
    <property type="entry name" value="METTL25"/>
</dbReference>
<dbReference type="PANTHER" id="PTHR12496">
    <property type="entry name" value="CGI-41 METHYLTRANSFERASE"/>
    <property type="match status" value="1"/>
</dbReference>
<dbReference type="PANTHER" id="PTHR12496:SF0">
    <property type="entry name" value="METHYLTRANSFERASE DOMAIN-CONTAINING PROTEIN"/>
    <property type="match status" value="1"/>
</dbReference>
<dbReference type="Pfam" id="PF13679">
    <property type="entry name" value="Methyltransf_32"/>
    <property type="match status" value="1"/>
</dbReference>
<feature type="domain" description="Methyltransferase" evidence="2">
    <location>
        <begin position="71"/>
        <end position="240"/>
    </location>
</feature>
<evidence type="ECO:0000259" key="2">
    <source>
        <dbReference type="Pfam" id="PF13679"/>
    </source>
</evidence>
<gene>
    <name evidence="3" type="ORF">VNI00_006626</name>
</gene>
<dbReference type="AlphaFoldDB" id="A0AAW0D732"/>
<feature type="region of interest" description="Disordered" evidence="1">
    <location>
        <begin position="301"/>
        <end position="324"/>
    </location>
</feature>
<name>A0AAW0D732_9AGAR</name>
<dbReference type="InterPro" id="IPR025714">
    <property type="entry name" value="Methyltranfer_dom"/>
</dbReference>
<dbReference type="Proteomes" id="UP001383192">
    <property type="component" value="Unassembled WGS sequence"/>
</dbReference>
<keyword evidence="4" id="KW-1185">Reference proteome</keyword>
<evidence type="ECO:0000313" key="3">
    <source>
        <dbReference type="EMBL" id="KAK7047395.1"/>
    </source>
</evidence>
<evidence type="ECO:0000313" key="4">
    <source>
        <dbReference type="Proteomes" id="UP001383192"/>
    </source>
</evidence>
<dbReference type="EMBL" id="JAYKXP010000020">
    <property type="protein sequence ID" value="KAK7047395.1"/>
    <property type="molecule type" value="Genomic_DNA"/>
</dbReference>